<dbReference type="AlphaFoldDB" id="A0A921S1D1"/>
<name>A0A921S1D1_SORBI</name>
<protein>
    <submittedName>
        <fullName evidence="1">Uncharacterized protein</fullName>
    </submittedName>
</protein>
<gene>
    <name evidence="1" type="ORF">BDA96_01G326900</name>
</gene>
<dbReference type="Proteomes" id="UP000807115">
    <property type="component" value="Chromosome 1"/>
</dbReference>
<reference evidence="1" key="2">
    <citation type="submission" date="2020-10" db="EMBL/GenBank/DDBJ databases">
        <authorList>
            <person name="Cooper E.A."/>
            <person name="Brenton Z.W."/>
            <person name="Flinn B.S."/>
            <person name="Jenkins J."/>
            <person name="Shu S."/>
            <person name="Flowers D."/>
            <person name="Luo F."/>
            <person name="Wang Y."/>
            <person name="Xia P."/>
            <person name="Barry K."/>
            <person name="Daum C."/>
            <person name="Lipzen A."/>
            <person name="Yoshinaga Y."/>
            <person name="Schmutz J."/>
            <person name="Saski C."/>
            <person name="Vermerris W."/>
            <person name="Kresovich S."/>
        </authorList>
    </citation>
    <scope>NUCLEOTIDE SEQUENCE</scope>
</reference>
<evidence type="ECO:0000313" key="1">
    <source>
        <dbReference type="EMBL" id="KAG0550298.1"/>
    </source>
</evidence>
<organism evidence="1 2">
    <name type="scientific">Sorghum bicolor</name>
    <name type="common">Sorghum</name>
    <name type="synonym">Sorghum vulgare</name>
    <dbReference type="NCBI Taxonomy" id="4558"/>
    <lineage>
        <taxon>Eukaryota</taxon>
        <taxon>Viridiplantae</taxon>
        <taxon>Streptophyta</taxon>
        <taxon>Embryophyta</taxon>
        <taxon>Tracheophyta</taxon>
        <taxon>Spermatophyta</taxon>
        <taxon>Magnoliopsida</taxon>
        <taxon>Liliopsida</taxon>
        <taxon>Poales</taxon>
        <taxon>Poaceae</taxon>
        <taxon>PACMAD clade</taxon>
        <taxon>Panicoideae</taxon>
        <taxon>Andropogonodae</taxon>
        <taxon>Andropogoneae</taxon>
        <taxon>Sorghinae</taxon>
        <taxon>Sorghum</taxon>
    </lineage>
</organism>
<comment type="caution">
    <text evidence="1">The sequence shown here is derived from an EMBL/GenBank/DDBJ whole genome shotgun (WGS) entry which is preliminary data.</text>
</comment>
<dbReference type="EMBL" id="CM027680">
    <property type="protein sequence ID" value="KAG0550298.1"/>
    <property type="molecule type" value="Genomic_DNA"/>
</dbReference>
<evidence type="ECO:0000313" key="2">
    <source>
        <dbReference type="Proteomes" id="UP000807115"/>
    </source>
</evidence>
<reference evidence="1" key="1">
    <citation type="journal article" date="2019" name="BMC Genomics">
        <title>A new reference genome for Sorghum bicolor reveals high levels of sequence similarity between sweet and grain genotypes: implications for the genetics of sugar metabolism.</title>
        <authorList>
            <person name="Cooper E.A."/>
            <person name="Brenton Z.W."/>
            <person name="Flinn B.S."/>
            <person name="Jenkins J."/>
            <person name="Shu S."/>
            <person name="Flowers D."/>
            <person name="Luo F."/>
            <person name="Wang Y."/>
            <person name="Xia P."/>
            <person name="Barry K."/>
            <person name="Daum C."/>
            <person name="Lipzen A."/>
            <person name="Yoshinaga Y."/>
            <person name="Schmutz J."/>
            <person name="Saski C."/>
            <person name="Vermerris W."/>
            <person name="Kresovich S."/>
        </authorList>
    </citation>
    <scope>NUCLEOTIDE SEQUENCE</scope>
</reference>
<accession>A0A921S1D1</accession>
<sequence length="108" mass="11588">MQTAAGHQGSLPSPVASRAQRVTTPYLNLVLLLHSTFHFRLDATCTCSLRILEISSITFAVQLINLCILKSPERTAGSSGVVWMDGAGASHARASSYCLDGWLRGKPC</sequence>
<proteinExistence type="predicted"/>